<name>A0A3M7QS57_BRAPC</name>
<comment type="caution">
    <text evidence="1">The sequence shown here is derived from an EMBL/GenBank/DDBJ whole genome shotgun (WGS) entry which is preliminary data.</text>
</comment>
<accession>A0A3M7QS57</accession>
<keyword evidence="2" id="KW-1185">Reference proteome</keyword>
<dbReference type="EMBL" id="REGN01005269">
    <property type="protein sequence ID" value="RNA14049.1"/>
    <property type="molecule type" value="Genomic_DNA"/>
</dbReference>
<protein>
    <submittedName>
        <fullName evidence="1">Uncharacterized protein</fullName>
    </submittedName>
</protein>
<reference evidence="1 2" key="1">
    <citation type="journal article" date="2018" name="Sci. Rep.">
        <title>Genomic signatures of local adaptation to the degree of environmental predictability in rotifers.</title>
        <authorList>
            <person name="Franch-Gras L."/>
            <person name="Hahn C."/>
            <person name="Garcia-Roger E.M."/>
            <person name="Carmona M.J."/>
            <person name="Serra M."/>
            <person name="Gomez A."/>
        </authorList>
    </citation>
    <scope>NUCLEOTIDE SEQUENCE [LARGE SCALE GENOMIC DNA]</scope>
    <source>
        <strain evidence="1">HYR1</strain>
    </source>
</reference>
<evidence type="ECO:0000313" key="1">
    <source>
        <dbReference type="EMBL" id="RNA14049.1"/>
    </source>
</evidence>
<dbReference type="Proteomes" id="UP000276133">
    <property type="component" value="Unassembled WGS sequence"/>
</dbReference>
<dbReference type="AlphaFoldDB" id="A0A3M7QS57"/>
<proteinExistence type="predicted"/>
<organism evidence="1 2">
    <name type="scientific">Brachionus plicatilis</name>
    <name type="common">Marine rotifer</name>
    <name type="synonym">Brachionus muelleri</name>
    <dbReference type="NCBI Taxonomy" id="10195"/>
    <lineage>
        <taxon>Eukaryota</taxon>
        <taxon>Metazoa</taxon>
        <taxon>Spiralia</taxon>
        <taxon>Gnathifera</taxon>
        <taxon>Rotifera</taxon>
        <taxon>Eurotatoria</taxon>
        <taxon>Monogononta</taxon>
        <taxon>Pseudotrocha</taxon>
        <taxon>Ploima</taxon>
        <taxon>Brachionidae</taxon>
        <taxon>Brachionus</taxon>
    </lineage>
</organism>
<evidence type="ECO:0000313" key="2">
    <source>
        <dbReference type="Proteomes" id="UP000276133"/>
    </source>
</evidence>
<sequence length="138" mass="16608">MKFSYHLPSYTESECSMKRTNKESYWNSNLKVIVRSNYLILIIDKNIKNAKNLNENTTSYYFSILTQVNSIPRCYERCHMSIAVDHIFVNIDVELEQQSSRKNYFLRHQNQILELLVRHRLYTQIYFIQSQSELLEKT</sequence>
<gene>
    <name evidence="1" type="ORF">BpHYR1_048932</name>
</gene>